<sequence length="559" mass="62183">MGTRGRRNRKQASIAQVVSLRGFNQIETAESLQGRDKCERKRRSRNRGRRSGRRRNKCKIPFPLPFDLVLEILKRLPAKSLMRFKCVSKEWSSVISGPYFTKLFLTATGQQAPRLFLCLVERDVENLLLSSSTSPPDKNWFVVSQDLTIPKLPSLYFFNGLHGLICFTISSTEACVYNPTTGQLLKLPSINNSNMPQMVTTRYFIGHDPVSDQYKILCTIASFSGDLENMKSEHWVLLLGAGGSWKKVESYDLHHAPGTIGRSINGPVVHYLAWLDFHTCAVVSFDIRSEVLTTVPVPQPQEAERSSATMKAGLVEYCGKIAVFDNSLIDKGSVDIWVLEDAGKMEWSNKTLFLRPRQRHLVDDFLLVVKAFYADGWWGTTATPSIFIAAAITDWLDAILRARYILFHHFVCIFPSSIWFPAFHIAVLTLRSFTFQMRLGSAFGAFLDPVADKLVVAATLILLCTKHIDVAALGPVPWLLTLPSIAIIGREAVAVNNLGKWKTATQMTVLTILLASRDSNVGWLVASGAGLLYVSAGLSVWSLVVAFMEMVSVMACGAD</sequence>
<dbReference type="GO" id="GO:0016780">
    <property type="term" value="F:phosphotransferase activity, for other substituted phosphate groups"/>
    <property type="evidence" value="ECO:0007669"/>
    <property type="project" value="InterPro"/>
</dbReference>
<gene>
    <name evidence="4" type="ORF">MERR_LOCUS16249</name>
</gene>
<evidence type="ECO:0000256" key="1">
    <source>
        <dbReference type="SAM" id="MobiDB-lite"/>
    </source>
</evidence>
<keyword evidence="2" id="KW-0812">Transmembrane</keyword>
<dbReference type="Proteomes" id="UP000467841">
    <property type="component" value="Unassembled WGS sequence"/>
</dbReference>
<reference evidence="4" key="1">
    <citation type="submission" date="2020-01" db="EMBL/GenBank/DDBJ databases">
        <authorList>
            <person name="Mishra B."/>
        </authorList>
    </citation>
    <scope>NUCLEOTIDE SEQUENCE [LARGE SCALE GENOMIC DNA]</scope>
</reference>
<dbReference type="Gene3D" id="1.20.120.1760">
    <property type="match status" value="1"/>
</dbReference>
<feature type="transmembrane region" description="Helical" evidence="2">
    <location>
        <begin position="521"/>
        <end position="544"/>
    </location>
</feature>
<feature type="domain" description="F-box" evidence="3">
    <location>
        <begin position="64"/>
        <end position="103"/>
    </location>
</feature>
<comment type="caution">
    <text evidence="4">The sequence shown here is derived from an EMBL/GenBank/DDBJ whole genome shotgun (WGS) entry which is preliminary data.</text>
</comment>
<accession>A0A6D2IPJ2</accession>
<dbReference type="Pfam" id="PF08268">
    <property type="entry name" value="FBA_3"/>
    <property type="match status" value="1"/>
</dbReference>
<proteinExistence type="predicted"/>
<dbReference type="Pfam" id="PF00646">
    <property type="entry name" value="F-box"/>
    <property type="match status" value="1"/>
</dbReference>
<dbReference type="GO" id="GO:0008654">
    <property type="term" value="P:phospholipid biosynthetic process"/>
    <property type="evidence" value="ECO:0007669"/>
    <property type="project" value="InterPro"/>
</dbReference>
<dbReference type="InterPro" id="IPR001810">
    <property type="entry name" value="F-box_dom"/>
</dbReference>
<evidence type="ECO:0000313" key="4">
    <source>
        <dbReference type="EMBL" id="CAA7029014.1"/>
    </source>
</evidence>
<dbReference type="PANTHER" id="PTHR31111:SF14">
    <property type="entry name" value="F-BOX ASSOCIATED DOMAIN-CONTAINING PROTEIN"/>
    <property type="match status" value="1"/>
</dbReference>
<feature type="compositionally biased region" description="Basic residues" evidence="1">
    <location>
        <begin position="40"/>
        <end position="56"/>
    </location>
</feature>
<dbReference type="PANTHER" id="PTHR31111">
    <property type="entry name" value="BNAA05G37150D PROTEIN-RELATED"/>
    <property type="match status" value="1"/>
</dbReference>
<dbReference type="InterPro" id="IPR000462">
    <property type="entry name" value="CDP-OH_P_trans"/>
</dbReference>
<dbReference type="CDD" id="cd22157">
    <property type="entry name" value="F-box_AtFBW1-like"/>
    <property type="match status" value="1"/>
</dbReference>
<evidence type="ECO:0000259" key="3">
    <source>
        <dbReference type="PROSITE" id="PS50181"/>
    </source>
</evidence>
<protein>
    <recommendedName>
        <fullName evidence="3">F-box domain-containing protein</fullName>
    </recommendedName>
</protein>
<keyword evidence="2" id="KW-1133">Transmembrane helix</keyword>
<dbReference type="Gene3D" id="1.20.1280.50">
    <property type="match status" value="1"/>
</dbReference>
<dbReference type="NCBIfam" id="TIGR01640">
    <property type="entry name" value="F_box_assoc_1"/>
    <property type="match status" value="1"/>
</dbReference>
<feature type="region of interest" description="Disordered" evidence="1">
    <location>
        <begin position="34"/>
        <end position="56"/>
    </location>
</feature>
<dbReference type="PROSITE" id="PS50181">
    <property type="entry name" value="FBOX"/>
    <property type="match status" value="1"/>
</dbReference>
<dbReference type="SUPFAM" id="SSF81383">
    <property type="entry name" value="F-box domain"/>
    <property type="match status" value="1"/>
</dbReference>
<keyword evidence="2" id="KW-0472">Membrane</keyword>
<dbReference type="Pfam" id="PF01066">
    <property type="entry name" value="CDP-OH_P_transf"/>
    <property type="match status" value="1"/>
</dbReference>
<dbReference type="AlphaFoldDB" id="A0A6D2IPJ2"/>
<evidence type="ECO:0000313" key="5">
    <source>
        <dbReference type="Proteomes" id="UP000467841"/>
    </source>
</evidence>
<evidence type="ECO:0000256" key="2">
    <source>
        <dbReference type="SAM" id="Phobius"/>
    </source>
</evidence>
<feature type="transmembrane region" description="Helical" evidence="2">
    <location>
        <begin position="404"/>
        <end position="430"/>
    </location>
</feature>
<dbReference type="InterPro" id="IPR036047">
    <property type="entry name" value="F-box-like_dom_sf"/>
</dbReference>
<dbReference type="InterPro" id="IPR043130">
    <property type="entry name" value="CDP-OH_PTrfase_TM_dom"/>
</dbReference>
<keyword evidence="5" id="KW-1185">Reference proteome</keyword>
<dbReference type="InterPro" id="IPR017451">
    <property type="entry name" value="F-box-assoc_interact_dom"/>
</dbReference>
<dbReference type="EMBL" id="CACVBM020001074">
    <property type="protein sequence ID" value="CAA7029014.1"/>
    <property type="molecule type" value="Genomic_DNA"/>
</dbReference>
<dbReference type="GO" id="GO:0016020">
    <property type="term" value="C:membrane"/>
    <property type="evidence" value="ECO:0007669"/>
    <property type="project" value="InterPro"/>
</dbReference>
<organism evidence="4 5">
    <name type="scientific">Microthlaspi erraticum</name>
    <dbReference type="NCBI Taxonomy" id="1685480"/>
    <lineage>
        <taxon>Eukaryota</taxon>
        <taxon>Viridiplantae</taxon>
        <taxon>Streptophyta</taxon>
        <taxon>Embryophyta</taxon>
        <taxon>Tracheophyta</taxon>
        <taxon>Spermatophyta</taxon>
        <taxon>Magnoliopsida</taxon>
        <taxon>eudicotyledons</taxon>
        <taxon>Gunneridae</taxon>
        <taxon>Pentapetalae</taxon>
        <taxon>rosids</taxon>
        <taxon>malvids</taxon>
        <taxon>Brassicales</taxon>
        <taxon>Brassicaceae</taxon>
        <taxon>Coluteocarpeae</taxon>
        <taxon>Microthlaspi</taxon>
    </lineage>
</organism>
<dbReference type="SMART" id="SM00256">
    <property type="entry name" value="FBOX"/>
    <property type="match status" value="1"/>
</dbReference>
<dbReference type="OrthoDB" id="687122at2759"/>
<dbReference type="InterPro" id="IPR013187">
    <property type="entry name" value="F-box-assoc_dom_typ3"/>
</dbReference>
<name>A0A6D2IPJ2_9BRAS</name>